<dbReference type="Gene3D" id="1.10.287.130">
    <property type="match status" value="1"/>
</dbReference>
<dbReference type="NCBIfam" id="TIGR00229">
    <property type="entry name" value="sensory_box"/>
    <property type="match status" value="1"/>
</dbReference>
<evidence type="ECO:0000256" key="6">
    <source>
        <dbReference type="SAM" id="MobiDB-lite"/>
    </source>
</evidence>
<feature type="region of interest" description="Disordered" evidence="6">
    <location>
        <begin position="1379"/>
        <end position="1455"/>
    </location>
</feature>
<dbReference type="InterPro" id="IPR011006">
    <property type="entry name" value="CheY-like_superfamily"/>
</dbReference>
<dbReference type="InterPro" id="IPR003594">
    <property type="entry name" value="HATPase_dom"/>
</dbReference>
<dbReference type="PROSITE" id="PS50109">
    <property type="entry name" value="HIS_KIN"/>
    <property type="match status" value="1"/>
</dbReference>
<dbReference type="InterPro" id="IPR020103">
    <property type="entry name" value="PsdUridine_synth_cat_dom_sf"/>
</dbReference>
<evidence type="ECO:0000256" key="3">
    <source>
        <dbReference type="ARBA" id="ARBA00012787"/>
    </source>
</evidence>
<dbReference type="PROSITE" id="PS50113">
    <property type="entry name" value="PAC"/>
    <property type="match status" value="2"/>
</dbReference>
<feature type="compositionally biased region" description="Basic and acidic residues" evidence="6">
    <location>
        <begin position="1396"/>
        <end position="1405"/>
    </location>
</feature>
<comment type="similarity">
    <text evidence="2">Belongs to the pseudouridine synthase TruB family.</text>
</comment>
<dbReference type="SMART" id="SM00387">
    <property type="entry name" value="HATPase_c"/>
    <property type="match status" value="1"/>
</dbReference>
<dbReference type="Gene3D" id="3.40.50.2300">
    <property type="match status" value="1"/>
</dbReference>
<dbReference type="Pfam" id="PF13188">
    <property type="entry name" value="PAS_8"/>
    <property type="match status" value="1"/>
</dbReference>
<dbReference type="PANTHER" id="PTHR43719">
    <property type="entry name" value="TWO-COMPONENT HISTIDINE KINASE"/>
    <property type="match status" value="1"/>
</dbReference>
<dbReference type="InterPro" id="IPR050956">
    <property type="entry name" value="2C_system_His_kinase"/>
</dbReference>
<dbReference type="InterPro" id="IPR003661">
    <property type="entry name" value="HisK_dim/P_dom"/>
</dbReference>
<dbReference type="CDD" id="cd00082">
    <property type="entry name" value="HisKA"/>
    <property type="match status" value="1"/>
</dbReference>
<protein>
    <recommendedName>
        <fullName evidence="3">tRNA pseudouridine(55) synthase</fullName>
        <ecNumber evidence="3">5.4.99.25</ecNumber>
    </recommendedName>
</protein>
<dbReference type="PROSITE" id="PS50110">
    <property type="entry name" value="RESPONSE_REGULATORY"/>
    <property type="match status" value="1"/>
</dbReference>
<dbReference type="Gene3D" id="3.30.565.10">
    <property type="entry name" value="Histidine kinase-like ATPase, C-terminal domain"/>
    <property type="match status" value="1"/>
</dbReference>
<dbReference type="EC" id="5.4.99.25" evidence="3"/>
<dbReference type="SUPFAM" id="SSF47384">
    <property type="entry name" value="Homodimeric domain of signal transducing histidine kinase"/>
    <property type="match status" value="1"/>
</dbReference>
<dbReference type="GO" id="GO:0000155">
    <property type="term" value="F:phosphorelay sensor kinase activity"/>
    <property type="evidence" value="ECO:0007669"/>
    <property type="project" value="InterPro"/>
</dbReference>
<evidence type="ECO:0000256" key="2">
    <source>
        <dbReference type="ARBA" id="ARBA00008999"/>
    </source>
</evidence>
<dbReference type="GO" id="GO:0160148">
    <property type="term" value="F:tRNA pseudouridine(55) synthase activity"/>
    <property type="evidence" value="ECO:0007669"/>
    <property type="project" value="UniProtKB-EC"/>
</dbReference>
<name>A0A163FA39_DIDRA</name>
<dbReference type="InterPro" id="IPR036097">
    <property type="entry name" value="HisK_dim/P_sf"/>
</dbReference>
<dbReference type="InterPro" id="IPR000700">
    <property type="entry name" value="PAS-assoc_C"/>
</dbReference>
<dbReference type="GO" id="GO:0008033">
    <property type="term" value="P:tRNA processing"/>
    <property type="evidence" value="ECO:0007669"/>
    <property type="project" value="UniProtKB-KW"/>
</dbReference>
<dbReference type="SUPFAM" id="SSF55874">
    <property type="entry name" value="ATPase domain of HSP90 chaperone/DNA topoisomerase II/histidine kinase"/>
    <property type="match status" value="1"/>
</dbReference>
<dbReference type="InterPro" id="IPR004358">
    <property type="entry name" value="Sig_transdc_His_kin-like_C"/>
</dbReference>
<dbReference type="Gene3D" id="3.30.2350.10">
    <property type="entry name" value="Pseudouridine synthase"/>
    <property type="match status" value="1"/>
</dbReference>
<evidence type="ECO:0000259" key="7">
    <source>
        <dbReference type="PROSITE" id="PS50109"/>
    </source>
</evidence>
<keyword evidence="4 5" id="KW-0597">Phosphoprotein</keyword>
<dbReference type="Gene3D" id="3.30.450.20">
    <property type="entry name" value="PAS domain"/>
    <property type="match status" value="2"/>
</dbReference>
<dbReference type="STRING" id="5454.A0A163FA39"/>
<sequence>MCEWKYFTGSACAHRPEAAPNGLPRPVDERKFMQHGVWDIVLCRNYYAREANHGSALPCPVAPKPDYYRMTADMYNYGKHGAVTRANALKHEESGVLDRDRTGQELLEFEFVFCNAAFRRGEFQARVEDRNRAALLFRSWAQALGDYKPQQDFRGKRWTSQHAGPGLAWKIIRATEASPEHESSSDASTPDATKEATVKRDVGNWGRIYRRSKEEIVQEKEASRSALLRTLPRTNLTARWEGLQTMMEMSDVGVFEYNAEGKLIHANEAWYRLSSHPRNLPAQVEFSFMDLVYPEDQGLVMSMWNNLASGNSVTFEMRWKAASGSAAAAQWILSACVPVFDEEGTLISIAGNTIDIMAQKKSQEVAQARVEALEQARLSEQKFARFAQLSPIAIYIFVPEQGMNYVNDQFFELTGHLREPLDQIEWFGLVADEDLKKVEDDWQQMLAGKKSDGVQVRLKKTWVNQDGIVSNIWVQSSNYPEVDESGKVLSILGTLFDISQFKWAETVQRQRTEEALEAKRQQEKSFVDMTSHELRNPLSAVVQCADSVIASLQGLPFHGENTLLVDLDFEKIRDEIATSIDSLQTIVSCSLHQKRVIDDVLTLSKLDSNLISVTPVRVQSTVVVCEALKMFDVECNQMGIKLEFRKDPTLEGYDWVMLDPSRLLQVLINLLTNAIKFTKDRLSRRITVTLGASCNRPPEVWDTINFTFSRQQPRGLTEGLEWGDGESAYLWLKVQDTGCGMTFDEQQKLFSRFTQATPRTHVKYGGSGLGLFISKSLATLQGGAIGVASDPDIGSTFAFFVRTRKATPPDGQSLKIRSGLQRTISTENVMKDVKLSILIVEDNLVNQRVLKKQLTKFGWNISVAGDGQQALDWLKGSVYWRGTPRNNHDTTTEEEEVEYFSAPRQHDVDIIFMDIEMPVMDGLTCAQRIREYEAKGLLAPPLKQHPGLLRQLTASSVNPLSSFPAFNISESSLPPEAHTRLPILAVSANARMEQVEQALAAGMDDAISKPFRIPELWPKILRLVKKLNEQSADTNTRYVELVKFFYSMSPRLSYLKVLAEYGTSATKSHETSSFISVTHLLHQPQYYRMETPKKTVLEGIFAVAKPAHVSSADVLEKLQATFAPSQAFAPLLQHQPKRTSKSDDQVFKMGHGGTLDPLAAGVLIVGIGRGTKQLQKYLACTKTYETTVLFGASTDSYDCTGIVTERAHCAHVTKTLVEGKLAHFRGNIGQAPPIYSALKINGKKACEYARGGEELPRQLESRDMHVDECTLLAWYEPGQHEFAYPGEDKVAAAPAARVRLTVCSGFYVRSFAHDLGIACQSRSHMATLLRTRQATYTTFDPPESPGLTTAITYADLDGGEETWGAKICQQLESWVAANPVPSGHVNGRSAATRQRKVTEQSERPKQRFRGGFVADTKQERIKQQGGKYKGKWSRKPAVSGPVQEGATSQPPETEM</sequence>
<evidence type="ECO:0000259" key="8">
    <source>
        <dbReference type="PROSITE" id="PS50110"/>
    </source>
</evidence>
<feature type="region of interest" description="Disordered" evidence="6">
    <location>
        <begin position="178"/>
        <end position="197"/>
    </location>
</feature>
<comment type="caution">
    <text evidence="10">The sequence shown here is derived from an EMBL/GenBank/DDBJ whole genome shotgun (WGS) entry which is preliminary data.</text>
</comment>
<proteinExistence type="inferred from homology"/>
<dbReference type="PRINTS" id="PR00344">
    <property type="entry name" value="BCTRLSENSOR"/>
</dbReference>
<evidence type="ECO:0000313" key="10">
    <source>
        <dbReference type="EMBL" id="KZM24220.1"/>
    </source>
</evidence>
<reference evidence="10 11" key="1">
    <citation type="journal article" date="2016" name="Sci. Rep.">
        <title>Draft genome sequencing and secretome analysis of fungal phytopathogen Ascochyta rabiei provides insight into the necrotrophic effector repertoire.</title>
        <authorList>
            <person name="Verma S."/>
            <person name="Gazara R.K."/>
            <person name="Nizam S."/>
            <person name="Parween S."/>
            <person name="Chattopadhyay D."/>
            <person name="Verma P.K."/>
        </authorList>
    </citation>
    <scope>NUCLEOTIDE SEQUENCE [LARGE SCALE GENOMIC DNA]</scope>
    <source>
        <strain evidence="10 11">ArDII</strain>
    </source>
</reference>
<feature type="modified residue" description="4-aspartylphosphate" evidence="5">
    <location>
        <position position="914"/>
    </location>
</feature>
<dbReference type="PANTHER" id="PTHR43719:SF30">
    <property type="entry name" value="TWO-COMPONENT SYSTEM RESPONSE REGULATOR"/>
    <property type="match status" value="1"/>
</dbReference>
<dbReference type="SUPFAM" id="SSF55785">
    <property type="entry name" value="PYP-like sensor domain (PAS domain)"/>
    <property type="match status" value="2"/>
</dbReference>
<feature type="compositionally biased region" description="Polar residues" evidence="6">
    <location>
        <begin position="1445"/>
        <end position="1455"/>
    </location>
</feature>
<feature type="domain" description="Response regulatory" evidence="8">
    <location>
        <begin position="836"/>
        <end position="1024"/>
    </location>
</feature>
<feature type="domain" description="PAC" evidence="9">
    <location>
        <begin position="452"/>
        <end position="510"/>
    </location>
</feature>
<evidence type="ECO:0000313" key="11">
    <source>
        <dbReference type="Proteomes" id="UP000076837"/>
    </source>
</evidence>
<keyword evidence="11" id="KW-1185">Reference proteome</keyword>
<dbReference type="GO" id="GO:0001522">
    <property type="term" value="P:pseudouridine synthesis"/>
    <property type="evidence" value="ECO:0007669"/>
    <property type="project" value="InterPro"/>
</dbReference>
<evidence type="ECO:0000256" key="1">
    <source>
        <dbReference type="ARBA" id="ARBA00001166"/>
    </source>
</evidence>
<dbReference type="Pfam" id="PF08447">
    <property type="entry name" value="PAS_3"/>
    <property type="match status" value="1"/>
</dbReference>
<dbReference type="HAMAP" id="MF_01080">
    <property type="entry name" value="TruB_bact"/>
    <property type="match status" value="1"/>
</dbReference>
<accession>A0A163FA39</accession>
<dbReference type="GO" id="GO:0003723">
    <property type="term" value="F:RNA binding"/>
    <property type="evidence" value="ECO:0007669"/>
    <property type="project" value="InterPro"/>
</dbReference>
<evidence type="ECO:0000256" key="4">
    <source>
        <dbReference type="ARBA" id="ARBA00022553"/>
    </source>
</evidence>
<dbReference type="SMART" id="SM00091">
    <property type="entry name" value="PAS"/>
    <property type="match status" value="2"/>
</dbReference>
<dbReference type="InterPro" id="IPR001789">
    <property type="entry name" value="Sig_transdc_resp-reg_receiver"/>
</dbReference>
<evidence type="ECO:0000256" key="5">
    <source>
        <dbReference type="PROSITE-ProRule" id="PRU00169"/>
    </source>
</evidence>
<comment type="catalytic activity">
    <reaction evidence="1">
        <text>a uridine in mRNA = a pseudouridine in mRNA</text>
        <dbReference type="Rhea" id="RHEA:56644"/>
        <dbReference type="Rhea" id="RHEA-COMP:14658"/>
        <dbReference type="Rhea" id="RHEA-COMP:14659"/>
        <dbReference type="ChEBI" id="CHEBI:65314"/>
        <dbReference type="ChEBI" id="CHEBI:65315"/>
    </reaction>
</comment>
<dbReference type="SUPFAM" id="SSF55120">
    <property type="entry name" value="Pseudouridine synthase"/>
    <property type="match status" value="1"/>
</dbReference>
<dbReference type="Pfam" id="PF02518">
    <property type="entry name" value="HATPase_c"/>
    <property type="match status" value="1"/>
</dbReference>
<keyword evidence="10" id="KW-0808">Transferase</keyword>
<dbReference type="SUPFAM" id="SSF52172">
    <property type="entry name" value="CheY-like"/>
    <property type="match status" value="1"/>
</dbReference>
<dbReference type="Pfam" id="PF01509">
    <property type="entry name" value="TruB_N"/>
    <property type="match status" value="1"/>
</dbReference>
<evidence type="ECO:0000259" key="9">
    <source>
        <dbReference type="PROSITE" id="PS50113"/>
    </source>
</evidence>
<dbReference type="InterPro" id="IPR035965">
    <property type="entry name" value="PAS-like_dom_sf"/>
</dbReference>
<feature type="domain" description="Histidine kinase" evidence="7">
    <location>
        <begin position="529"/>
        <end position="805"/>
    </location>
</feature>
<dbReference type="EMBL" id="JYNV01000170">
    <property type="protein sequence ID" value="KZM24220.1"/>
    <property type="molecule type" value="Genomic_DNA"/>
</dbReference>
<organism evidence="10 11">
    <name type="scientific">Didymella rabiei</name>
    <name type="common">Chickpea ascochyta blight fungus</name>
    <name type="synonym">Mycosphaerella rabiei</name>
    <dbReference type="NCBI Taxonomy" id="5454"/>
    <lineage>
        <taxon>Eukaryota</taxon>
        <taxon>Fungi</taxon>
        <taxon>Dikarya</taxon>
        <taxon>Ascomycota</taxon>
        <taxon>Pezizomycotina</taxon>
        <taxon>Dothideomycetes</taxon>
        <taxon>Pleosporomycetidae</taxon>
        <taxon>Pleosporales</taxon>
        <taxon>Pleosporineae</taxon>
        <taxon>Didymellaceae</taxon>
        <taxon>Ascochyta</taxon>
    </lineage>
</organism>
<feature type="domain" description="PAC" evidence="9">
    <location>
        <begin position="313"/>
        <end position="368"/>
    </location>
</feature>
<dbReference type="SMART" id="SM00388">
    <property type="entry name" value="HisKA"/>
    <property type="match status" value="1"/>
</dbReference>
<dbReference type="InterPro" id="IPR036890">
    <property type="entry name" value="HATPase_C_sf"/>
</dbReference>
<dbReference type="CDD" id="cd17546">
    <property type="entry name" value="REC_hyHK_CKI1_RcsC-like"/>
    <property type="match status" value="1"/>
</dbReference>
<dbReference type="InterPro" id="IPR005467">
    <property type="entry name" value="His_kinase_dom"/>
</dbReference>
<keyword evidence="10" id="KW-0418">Kinase</keyword>
<dbReference type="InterPro" id="IPR013655">
    <property type="entry name" value="PAS_fold_3"/>
</dbReference>
<dbReference type="CDD" id="cd00130">
    <property type="entry name" value="PAS"/>
    <property type="match status" value="2"/>
</dbReference>
<dbReference type="InterPro" id="IPR000014">
    <property type="entry name" value="PAS"/>
</dbReference>
<dbReference type="Proteomes" id="UP000076837">
    <property type="component" value="Unassembled WGS sequence"/>
</dbReference>
<dbReference type="InterPro" id="IPR002501">
    <property type="entry name" value="PsdUridine_synth_N"/>
</dbReference>
<gene>
    <name evidence="10" type="ORF">ST47_g4639</name>
</gene>
<dbReference type="InterPro" id="IPR014780">
    <property type="entry name" value="tRNA_psdUridine_synth_TruB"/>
</dbReference>
<dbReference type="SMART" id="SM00448">
    <property type="entry name" value="REC"/>
    <property type="match status" value="1"/>
</dbReference>